<dbReference type="SMR" id="K0K352"/>
<dbReference type="PATRIC" id="fig|1179773.3.peg.5522"/>
<feature type="domain" description="ABM" evidence="1">
    <location>
        <begin position="122"/>
        <end position="215"/>
    </location>
</feature>
<evidence type="ECO:0000313" key="2">
    <source>
        <dbReference type="EMBL" id="CCH32736.1"/>
    </source>
</evidence>
<dbReference type="eggNOG" id="COG2329">
    <property type="taxonomic scope" value="Bacteria"/>
</dbReference>
<accession>K0K352</accession>
<dbReference type="KEGG" id="sesp:BN6_54770"/>
<sequence length="245" mass="27640">MPVIAANDGCLTVFNMFTTDTIDGQRELLKEMRDIIDNGNFTGWRSSTLHAGQDEHGTANYIQWRSLADLEARYAGEGYKNNTVPLFKQISTSVHLLKTEVVFSQHHPDLPRIEISPERDDYTVIIVMDVAAQDQAALVQVLGRPDEWIKTVPGYLSHALCRGIDGTFVVLYAQWESKERYDAFHTMPESARPQAVREQRAFTDTLITARRSNTYRVVHTRSAGSPAVSIMNQEGTWQARATSRP</sequence>
<dbReference type="RefSeq" id="WP_015102848.1">
    <property type="nucleotide sequence ID" value="NC_019673.1"/>
</dbReference>
<dbReference type="STRING" id="1179773.BN6_54770"/>
<dbReference type="Gene3D" id="3.30.70.100">
    <property type="match status" value="2"/>
</dbReference>
<reference evidence="4" key="2">
    <citation type="journal article" date="2025" name="ACS Chem. Biol.">
        <title>Functional Conservation and Divergence of AlpJ-Family Oxygenases Catalyzing C-C Bond Cleavage in Atypical Angucycline Biosynthesis.</title>
        <authorList>
            <person name="Shen S."/>
            <person name="Chi C."/>
            <person name="Fan K."/>
            <person name="Zhang Q."/>
            <person name="Xu Y."/>
            <person name="Gao J."/>
            <person name="Hu H."/>
            <person name="Wang L."/>
            <person name="Yang D."/>
            <person name="Ma M."/>
            <person name="Pan G."/>
        </authorList>
    </citation>
    <scope>X-RAY CRYSTALLOGRAPHY (2.59 ANGSTROMS)</scope>
</reference>
<dbReference type="BioCyc" id="SESP1179773:BN6_RS26470-MONOMER"/>
<dbReference type="InterPro" id="IPR011008">
    <property type="entry name" value="Dimeric_a/b-barrel"/>
</dbReference>
<keyword evidence="2" id="KW-0503">Monooxygenase</keyword>
<keyword evidence="2" id="KW-0560">Oxidoreductase</keyword>
<dbReference type="HOGENOM" id="CLU_1132961_0_0_11"/>
<evidence type="ECO:0000313" key="3">
    <source>
        <dbReference type="Proteomes" id="UP000006281"/>
    </source>
</evidence>
<evidence type="ECO:0000259" key="1">
    <source>
        <dbReference type="PROSITE" id="PS51725"/>
    </source>
</evidence>
<dbReference type="EMBL" id="HE804045">
    <property type="protein sequence ID" value="CCH32736.1"/>
    <property type="molecule type" value="Genomic_DNA"/>
</dbReference>
<dbReference type="PROSITE" id="PS51725">
    <property type="entry name" value="ABM"/>
    <property type="match status" value="1"/>
</dbReference>
<keyword evidence="4" id="KW-0002">3D-structure</keyword>
<proteinExistence type="evidence at protein level"/>
<dbReference type="OrthoDB" id="1494517at2"/>
<dbReference type="AlphaFoldDB" id="K0K352"/>
<dbReference type="PDB" id="9KDP">
    <property type="method" value="X-ray"/>
    <property type="resolution" value="2.59 A"/>
    <property type="chains" value="A/B/C/D=1-245"/>
</dbReference>
<keyword evidence="3" id="KW-1185">Reference proteome</keyword>
<dbReference type="InterPro" id="IPR007138">
    <property type="entry name" value="ABM_dom"/>
</dbReference>
<dbReference type="Pfam" id="PF03992">
    <property type="entry name" value="ABM"/>
    <property type="match status" value="1"/>
</dbReference>
<protein>
    <submittedName>
        <fullName evidence="2">Anthrone monooxygenase</fullName>
    </submittedName>
</protein>
<evidence type="ECO:0007829" key="4">
    <source>
        <dbReference type="PDB" id="9KDP"/>
    </source>
</evidence>
<dbReference type="Proteomes" id="UP000006281">
    <property type="component" value="Chromosome"/>
</dbReference>
<gene>
    <name evidence="2" type="ordered locus">BN6_54770</name>
</gene>
<organism evidence="2 3">
    <name type="scientific">Saccharothrix espanaensis (strain ATCC 51144 / DSM 44229 / JCM 9112 / NBRC 15066 / NRRL 15764)</name>
    <dbReference type="NCBI Taxonomy" id="1179773"/>
    <lineage>
        <taxon>Bacteria</taxon>
        <taxon>Bacillati</taxon>
        <taxon>Actinomycetota</taxon>
        <taxon>Actinomycetes</taxon>
        <taxon>Pseudonocardiales</taxon>
        <taxon>Pseudonocardiaceae</taxon>
        <taxon>Saccharothrix</taxon>
    </lineage>
</organism>
<reference evidence="2 3" key="1">
    <citation type="journal article" date="2012" name="BMC Genomics">
        <title>Complete genome sequence of Saccharothrix espanaensis DSM 44229T and comparison to the other completely sequenced Pseudonocardiaceae.</title>
        <authorList>
            <person name="Strobel T."/>
            <person name="Al-Dilaimi A."/>
            <person name="Blom J."/>
            <person name="Gessner A."/>
            <person name="Kalinowski J."/>
            <person name="Luzhetska M."/>
            <person name="Puhler A."/>
            <person name="Szczepanowski R."/>
            <person name="Bechthold A."/>
            <person name="Ruckert C."/>
        </authorList>
    </citation>
    <scope>NUCLEOTIDE SEQUENCE [LARGE SCALE GENOMIC DNA]</scope>
    <source>
        <strain evidence="3">ATCC 51144 / DSM 44229 / JCM 9112 / NBRC 15066 / NRRL 15764</strain>
    </source>
</reference>
<dbReference type="GO" id="GO:0004497">
    <property type="term" value="F:monooxygenase activity"/>
    <property type="evidence" value="ECO:0007669"/>
    <property type="project" value="UniProtKB-KW"/>
</dbReference>
<name>K0K352_SACES</name>
<dbReference type="SUPFAM" id="SSF54909">
    <property type="entry name" value="Dimeric alpha+beta barrel"/>
    <property type="match status" value="2"/>
</dbReference>